<feature type="coiled-coil region" evidence="4">
    <location>
        <begin position="205"/>
        <end position="232"/>
    </location>
</feature>
<dbReference type="InterPro" id="IPR000195">
    <property type="entry name" value="Rab-GAP-TBC_dom"/>
</dbReference>
<dbReference type="SUPFAM" id="SSF47923">
    <property type="entry name" value="Ypt/Rab-GAP domain of gyp1p"/>
    <property type="match status" value="2"/>
</dbReference>
<dbReference type="Pfam" id="PF00566">
    <property type="entry name" value="RabGAP-TBC"/>
    <property type="match status" value="1"/>
</dbReference>
<sequence>DKDVHRTDRTIDFFEGDDLPNPDPDMSVGTNANLEIMKDILVTYNFYNPDLGYVQGMSDLCAPLFVAMGNEAMAFWVFAKFMDRMKSNFLVDQTGMHGQLKTLDSLIRFMDPELYKHFEQTETANLFFCFRWLLVWFKREFQWEDVILLWEVLWTDHLSNQFIMFVALAVLDERRDIILKEMTQFDELLKYINDLSGTINLKSTLERAQVLFEQFRRQVKAMDNKKLELDEQLTQTRGWNERQERAKIQASIEKLCLDDNLRNLLKAFA</sequence>
<keyword evidence="7" id="KW-1185">Reference proteome</keyword>
<evidence type="ECO:0000256" key="4">
    <source>
        <dbReference type="SAM" id="Coils"/>
    </source>
</evidence>
<dbReference type="FunFam" id="1.10.472.80:FF:000005">
    <property type="entry name" value="TBC1 domain family member 15"/>
    <property type="match status" value="1"/>
</dbReference>
<protein>
    <recommendedName>
        <fullName evidence="2">GTPase-activating protein GYP7</fullName>
    </recommendedName>
    <alternativeName>
        <fullName evidence="3">GAP for YPT7</fullName>
    </alternativeName>
</protein>
<evidence type="ECO:0000256" key="3">
    <source>
        <dbReference type="ARBA" id="ARBA00082648"/>
    </source>
</evidence>
<dbReference type="GeneID" id="28988948"/>
<dbReference type="SMART" id="SM00164">
    <property type="entry name" value="TBC"/>
    <property type="match status" value="1"/>
</dbReference>
<reference evidence="7" key="1">
    <citation type="submission" date="2015-06" db="EMBL/GenBank/DDBJ databases">
        <title>Expansion of signal transduction pathways in fungi by whole-genome duplication.</title>
        <authorList>
            <consortium name="DOE Joint Genome Institute"/>
            <person name="Corrochano L.M."/>
            <person name="Kuo A."/>
            <person name="Marcet-Houben M."/>
            <person name="Polaino S."/>
            <person name="Salamov A."/>
            <person name="Villalobos J.M."/>
            <person name="Alvarez M.I."/>
            <person name="Avalos J."/>
            <person name="Benito E.P."/>
            <person name="Benoit I."/>
            <person name="Burger G."/>
            <person name="Camino L.P."/>
            <person name="Canovas D."/>
            <person name="Cerda-Olmedo E."/>
            <person name="Cheng J.-F."/>
            <person name="Dominguez A."/>
            <person name="Elias M."/>
            <person name="Eslava A.P."/>
            <person name="Glaser F."/>
            <person name="Grimwood J."/>
            <person name="Gutierrez G."/>
            <person name="Heitman J."/>
            <person name="Henrissat B."/>
            <person name="Iturriaga E.A."/>
            <person name="Lang B.F."/>
            <person name="Lavin J.L."/>
            <person name="Lee S."/>
            <person name="Li W."/>
            <person name="Lindquist E."/>
            <person name="Lopez-Garcia S."/>
            <person name="Luque E.M."/>
            <person name="Marcos A.T."/>
            <person name="Martin J."/>
            <person name="McCluskey K."/>
            <person name="Medina H.R."/>
            <person name="Miralles-Duran A."/>
            <person name="Miyazaki A."/>
            <person name="Munoz-Torres E."/>
            <person name="Oguiza J.A."/>
            <person name="Ohm R."/>
            <person name="Olmedo M."/>
            <person name="Orejas M."/>
            <person name="Ortiz-Castellanos L."/>
            <person name="Pisabarro A.G."/>
            <person name="Rodriguez-Romero J."/>
            <person name="Ruiz-Herrera J."/>
            <person name="Ruiz-Vazquez R."/>
            <person name="Sanz C."/>
            <person name="Schackwitz W."/>
            <person name="Schmutz J."/>
            <person name="Shahriari M."/>
            <person name="Shelest E."/>
            <person name="Silva-Franco F."/>
            <person name="Soanes D."/>
            <person name="Syed K."/>
            <person name="Tagua V.G."/>
            <person name="Talbot N.J."/>
            <person name="Thon M."/>
            <person name="De vries R.P."/>
            <person name="Wiebenga A."/>
            <person name="Yadav J.S."/>
            <person name="Braun E.L."/>
            <person name="Baker S."/>
            <person name="Garre V."/>
            <person name="Horwitz B."/>
            <person name="Torres-Martinez S."/>
            <person name="Idnurm A."/>
            <person name="Herrera-Estrella A."/>
            <person name="Gabaldon T."/>
            <person name="Grigoriev I.V."/>
        </authorList>
    </citation>
    <scope>NUCLEOTIDE SEQUENCE [LARGE SCALE GENOMIC DNA]</scope>
    <source>
        <strain evidence="7">NRRL 1555(-)</strain>
    </source>
</reference>
<dbReference type="PANTHER" id="PTHR22957:SF502">
    <property type="entry name" value="SMALL G PROTEIN SIGNALING MODULATOR 2-RELATED"/>
    <property type="match status" value="1"/>
</dbReference>
<feature type="domain" description="Rab-GAP TBC" evidence="5">
    <location>
        <begin position="1"/>
        <end position="157"/>
    </location>
</feature>
<dbReference type="STRING" id="763407.A0A162Y1U0"/>
<dbReference type="PROSITE" id="PS50086">
    <property type="entry name" value="TBC_RABGAP"/>
    <property type="match status" value="1"/>
</dbReference>
<dbReference type="Proteomes" id="UP000077315">
    <property type="component" value="Unassembled WGS sequence"/>
</dbReference>
<accession>A0A162Y1U0</accession>
<dbReference type="Gene3D" id="1.10.472.80">
    <property type="entry name" value="Ypt/Rab-GAP domain of gyp1p, domain 3"/>
    <property type="match status" value="1"/>
</dbReference>
<dbReference type="GO" id="GO:0005096">
    <property type="term" value="F:GTPase activator activity"/>
    <property type="evidence" value="ECO:0007669"/>
    <property type="project" value="UniProtKB-KW"/>
</dbReference>
<dbReference type="InterPro" id="IPR035969">
    <property type="entry name" value="Rab-GAP_TBC_sf"/>
</dbReference>
<name>A0A162Y1U0_PHYB8</name>
<evidence type="ECO:0000259" key="5">
    <source>
        <dbReference type="PROSITE" id="PS50086"/>
    </source>
</evidence>
<proteinExistence type="predicted"/>
<evidence type="ECO:0000256" key="2">
    <source>
        <dbReference type="ARBA" id="ARBA00072091"/>
    </source>
</evidence>
<keyword evidence="4" id="KW-0175">Coiled coil</keyword>
<evidence type="ECO:0000313" key="6">
    <source>
        <dbReference type="EMBL" id="OAD77895.1"/>
    </source>
</evidence>
<gene>
    <name evidence="6" type="ORF">PHYBLDRAFT_108322</name>
</gene>
<dbReference type="OrthoDB" id="10264062at2759"/>
<dbReference type="PANTHER" id="PTHR22957">
    <property type="entry name" value="TBC1 DOMAIN FAMILY MEMBER GTPASE-ACTIVATING PROTEIN"/>
    <property type="match status" value="1"/>
</dbReference>
<evidence type="ECO:0000313" key="7">
    <source>
        <dbReference type="Proteomes" id="UP000077315"/>
    </source>
</evidence>
<dbReference type="GO" id="GO:0005737">
    <property type="term" value="C:cytoplasm"/>
    <property type="evidence" value="ECO:0007669"/>
    <property type="project" value="UniProtKB-ARBA"/>
</dbReference>
<organism evidence="6 7">
    <name type="scientific">Phycomyces blakesleeanus (strain ATCC 8743b / DSM 1359 / FGSC 10004 / NBRC 33097 / NRRL 1555)</name>
    <dbReference type="NCBI Taxonomy" id="763407"/>
    <lineage>
        <taxon>Eukaryota</taxon>
        <taxon>Fungi</taxon>
        <taxon>Fungi incertae sedis</taxon>
        <taxon>Mucoromycota</taxon>
        <taxon>Mucoromycotina</taxon>
        <taxon>Mucoromycetes</taxon>
        <taxon>Mucorales</taxon>
        <taxon>Phycomycetaceae</taxon>
        <taxon>Phycomyces</taxon>
    </lineage>
</organism>
<evidence type="ECO:0000256" key="1">
    <source>
        <dbReference type="ARBA" id="ARBA00022468"/>
    </source>
</evidence>
<dbReference type="Gene3D" id="1.10.8.270">
    <property type="entry name" value="putative rabgap domain of human tbc1 domain family member 14 like domains"/>
    <property type="match status" value="1"/>
</dbReference>
<feature type="non-terminal residue" evidence="6">
    <location>
        <position position="1"/>
    </location>
</feature>
<dbReference type="EMBL" id="KV440974">
    <property type="protein sequence ID" value="OAD77895.1"/>
    <property type="molecule type" value="Genomic_DNA"/>
</dbReference>
<dbReference type="AlphaFoldDB" id="A0A162Y1U0"/>
<keyword evidence="1" id="KW-0343">GTPase activation</keyword>
<dbReference type="RefSeq" id="XP_018295935.1">
    <property type="nucleotide sequence ID" value="XM_018428042.1"/>
</dbReference>
<dbReference type="VEuPathDB" id="FungiDB:PHYBLDRAFT_108322"/>
<dbReference type="InParanoid" id="A0A162Y1U0"/>